<name>A0A9Q1I8Q9_SYNKA</name>
<dbReference type="InterPro" id="IPR041577">
    <property type="entry name" value="RT_RNaseH_2"/>
</dbReference>
<organism evidence="3 4">
    <name type="scientific">Synaphobranchus kaupii</name>
    <name type="common">Kaup's arrowtooth eel</name>
    <dbReference type="NCBI Taxonomy" id="118154"/>
    <lineage>
        <taxon>Eukaryota</taxon>
        <taxon>Metazoa</taxon>
        <taxon>Chordata</taxon>
        <taxon>Craniata</taxon>
        <taxon>Vertebrata</taxon>
        <taxon>Euteleostomi</taxon>
        <taxon>Actinopterygii</taxon>
        <taxon>Neopterygii</taxon>
        <taxon>Teleostei</taxon>
        <taxon>Anguilliformes</taxon>
        <taxon>Synaphobranchidae</taxon>
        <taxon>Synaphobranchus</taxon>
    </lineage>
</organism>
<dbReference type="OrthoDB" id="775972at2759"/>
<dbReference type="Proteomes" id="UP001152622">
    <property type="component" value="Unassembled WGS sequence"/>
</dbReference>
<dbReference type="InterPro" id="IPR043502">
    <property type="entry name" value="DNA/RNA_pol_sf"/>
</dbReference>
<sequence>MGKVKKELERIEQLGVISRIEEPTEWCSGMVVAPKKSGEIRICVDLSPLNNAVCREKFLLPSVDQTLGMPSDAVIFSKLHGILAEHFQNRMVTEVTAGLEGVVCHMDDILIWGWTQAEHDARVHTVLERAQKAGVTLNTAKCDFTRFIPNLAEKDKALRDLLSKKNQWFWGPDQQKAFTSLKHELSSTPVLQLYDPNKDLKISADASSYGLGAVIPQKHQDVWSPVAYASRSLTSTEQRYAQVEKEALALTWACERFRDFIIGLHFKLETDHKPLVSLLGGQALDSLPPRIQRFRMRLMRYSYIITHVPGKTLTTADTLSRAPLKQGGATAGDGLMEETNIYVDSVMENLPASDAYLTELRQQLSTDSVCSQVMKYCTEGWPDRNRLEAMPTPYRALLAYRATPLSNGYSPAQLLMGRRLRTTLPTFPAALEPDIPDLRKVQRRERERRWMDVSNYNQRHGGRNRSNLAPGVWITHTKTTGTVTSAHPTPRSYLVNGPQGTGGTGII</sequence>
<dbReference type="InterPro" id="IPR043128">
    <property type="entry name" value="Rev_trsase/Diguanyl_cyclase"/>
</dbReference>
<dbReference type="CDD" id="cd09274">
    <property type="entry name" value="RNase_HI_RT_Ty3"/>
    <property type="match status" value="1"/>
</dbReference>
<protein>
    <recommendedName>
        <fullName evidence="2">Reverse transcriptase/retrotransposon-derived protein RNase H-like domain-containing protein</fullName>
    </recommendedName>
</protein>
<comment type="caution">
    <text evidence="3">The sequence shown here is derived from an EMBL/GenBank/DDBJ whole genome shotgun (WGS) entry which is preliminary data.</text>
</comment>
<gene>
    <name evidence="3" type="ORF">SKAU_G00424270</name>
</gene>
<evidence type="ECO:0000256" key="1">
    <source>
        <dbReference type="SAM" id="MobiDB-lite"/>
    </source>
</evidence>
<dbReference type="InterPro" id="IPR050951">
    <property type="entry name" value="Retrovirus_Pol_polyprotein"/>
</dbReference>
<accession>A0A9Q1I8Q9</accession>
<dbReference type="PANTHER" id="PTHR37984:SF9">
    <property type="entry name" value="INTEGRASE CATALYTIC DOMAIN-CONTAINING PROTEIN"/>
    <property type="match status" value="1"/>
</dbReference>
<dbReference type="PANTHER" id="PTHR37984">
    <property type="entry name" value="PROTEIN CBG26694"/>
    <property type="match status" value="1"/>
</dbReference>
<feature type="domain" description="Reverse transcriptase/retrotransposon-derived protein RNase H-like" evidence="2">
    <location>
        <begin position="170"/>
        <end position="267"/>
    </location>
</feature>
<dbReference type="Gene3D" id="3.10.10.10">
    <property type="entry name" value="HIV Type 1 Reverse Transcriptase, subunit A, domain 1"/>
    <property type="match status" value="1"/>
</dbReference>
<dbReference type="SUPFAM" id="SSF56672">
    <property type="entry name" value="DNA/RNA polymerases"/>
    <property type="match status" value="1"/>
</dbReference>
<reference evidence="3" key="1">
    <citation type="journal article" date="2023" name="Science">
        <title>Genome structures resolve the early diversification of teleost fishes.</title>
        <authorList>
            <person name="Parey E."/>
            <person name="Louis A."/>
            <person name="Montfort J."/>
            <person name="Bouchez O."/>
            <person name="Roques C."/>
            <person name="Iampietro C."/>
            <person name="Lluch J."/>
            <person name="Castinel A."/>
            <person name="Donnadieu C."/>
            <person name="Desvignes T."/>
            <person name="Floi Bucao C."/>
            <person name="Jouanno E."/>
            <person name="Wen M."/>
            <person name="Mejri S."/>
            <person name="Dirks R."/>
            <person name="Jansen H."/>
            <person name="Henkel C."/>
            <person name="Chen W.J."/>
            <person name="Zahm M."/>
            <person name="Cabau C."/>
            <person name="Klopp C."/>
            <person name="Thompson A.W."/>
            <person name="Robinson-Rechavi M."/>
            <person name="Braasch I."/>
            <person name="Lecointre G."/>
            <person name="Bobe J."/>
            <person name="Postlethwait J.H."/>
            <person name="Berthelot C."/>
            <person name="Roest Crollius H."/>
            <person name="Guiguen Y."/>
        </authorList>
    </citation>
    <scope>NUCLEOTIDE SEQUENCE</scope>
    <source>
        <strain evidence="3">WJC10195</strain>
    </source>
</reference>
<dbReference type="EMBL" id="JAINUF010000025">
    <property type="protein sequence ID" value="KAJ8332638.1"/>
    <property type="molecule type" value="Genomic_DNA"/>
</dbReference>
<dbReference type="Gene3D" id="3.30.70.270">
    <property type="match status" value="3"/>
</dbReference>
<evidence type="ECO:0000313" key="4">
    <source>
        <dbReference type="Proteomes" id="UP001152622"/>
    </source>
</evidence>
<evidence type="ECO:0000313" key="3">
    <source>
        <dbReference type="EMBL" id="KAJ8332638.1"/>
    </source>
</evidence>
<dbReference type="CDD" id="cd01647">
    <property type="entry name" value="RT_LTR"/>
    <property type="match status" value="1"/>
</dbReference>
<dbReference type="AlphaFoldDB" id="A0A9Q1I8Q9"/>
<feature type="region of interest" description="Disordered" evidence="1">
    <location>
        <begin position="481"/>
        <end position="507"/>
    </location>
</feature>
<proteinExistence type="predicted"/>
<keyword evidence="4" id="KW-1185">Reference proteome</keyword>
<evidence type="ECO:0000259" key="2">
    <source>
        <dbReference type="Pfam" id="PF17919"/>
    </source>
</evidence>
<dbReference type="Pfam" id="PF17919">
    <property type="entry name" value="RT_RNaseH_2"/>
    <property type="match status" value="1"/>
</dbReference>